<evidence type="ECO:0000256" key="1">
    <source>
        <dbReference type="SAM" id="Phobius"/>
    </source>
</evidence>
<name>A0A7X5UWD6_9SPHN</name>
<evidence type="ECO:0008006" key="4">
    <source>
        <dbReference type="Google" id="ProtNLM"/>
    </source>
</evidence>
<proteinExistence type="predicted"/>
<feature type="transmembrane region" description="Helical" evidence="1">
    <location>
        <begin position="125"/>
        <end position="145"/>
    </location>
</feature>
<dbReference type="Proteomes" id="UP000564677">
    <property type="component" value="Unassembled WGS sequence"/>
</dbReference>
<dbReference type="EMBL" id="JAASQV010000001">
    <property type="protein sequence ID" value="NIJ63472.1"/>
    <property type="molecule type" value="Genomic_DNA"/>
</dbReference>
<organism evidence="2 3">
    <name type="scientific">Sphingomonas leidyi</name>
    <dbReference type="NCBI Taxonomy" id="68569"/>
    <lineage>
        <taxon>Bacteria</taxon>
        <taxon>Pseudomonadati</taxon>
        <taxon>Pseudomonadota</taxon>
        <taxon>Alphaproteobacteria</taxon>
        <taxon>Sphingomonadales</taxon>
        <taxon>Sphingomonadaceae</taxon>
        <taxon>Sphingomonas</taxon>
    </lineage>
</organism>
<evidence type="ECO:0000313" key="2">
    <source>
        <dbReference type="EMBL" id="NIJ63472.1"/>
    </source>
</evidence>
<reference evidence="2 3" key="1">
    <citation type="submission" date="2020-03" db="EMBL/GenBank/DDBJ databases">
        <title>Genomic Encyclopedia of Type Strains, Phase IV (KMG-IV): sequencing the most valuable type-strain genomes for metagenomic binning, comparative biology and taxonomic classification.</title>
        <authorList>
            <person name="Goeker M."/>
        </authorList>
    </citation>
    <scope>NUCLEOTIDE SEQUENCE [LARGE SCALE GENOMIC DNA]</scope>
    <source>
        <strain evidence="2 3">DSM 4733</strain>
    </source>
</reference>
<feature type="transmembrane region" description="Helical" evidence="1">
    <location>
        <begin position="90"/>
        <end position="113"/>
    </location>
</feature>
<dbReference type="AlphaFoldDB" id="A0A7X5UWD6"/>
<feature type="transmembrane region" description="Helical" evidence="1">
    <location>
        <begin position="51"/>
        <end position="78"/>
    </location>
</feature>
<accession>A0A7X5UWD6</accession>
<gene>
    <name evidence="2" type="ORF">FHR20_000403</name>
</gene>
<keyword evidence="3" id="KW-1185">Reference proteome</keyword>
<keyword evidence="1" id="KW-0812">Transmembrane</keyword>
<sequence length="147" mass="15212">MAHAGRRILVAALIAGTLDIAAAAILALQAGRTPDRMLRGVASGPFPDATGWGAAGAVLGLAVHFAIMAVMAAVFVLAADRLPLLKARRVAAGIGYGVATWAVMNLVVLPLRWPAVFPHLDPQTVATQLFCHIVLVGIPIALVAARR</sequence>
<evidence type="ECO:0000313" key="3">
    <source>
        <dbReference type="Proteomes" id="UP000564677"/>
    </source>
</evidence>
<keyword evidence="1" id="KW-0472">Membrane</keyword>
<keyword evidence="1" id="KW-1133">Transmembrane helix</keyword>
<dbReference type="RefSeq" id="WP_167297991.1">
    <property type="nucleotide sequence ID" value="NZ_JAASQV010000001.1"/>
</dbReference>
<comment type="caution">
    <text evidence="2">The sequence shown here is derived from an EMBL/GenBank/DDBJ whole genome shotgun (WGS) entry which is preliminary data.</text>
</comment>
<protein>
    <recommendedName>
        <fullName evidence="4">DUF1440 domain-containing protein</fullName>
    </recommendedName>
</protein>